<feature type="domain" description="ABC transmembrane type-1" evidence="8">
    <location>
        <begin position="109"/>
        <end position="309"/>
    </location>
</feature>
<keyword evidence="5 7" id="KW-1133">Transmembrane helix</keyword>
<dbReference type="EMBL" id="JACHJP010000001">
    <property type="protein sequence ID" value="MBB4914297.1"/>
    <property type="molecule type" value="Genomic_DNA"/>
</dbReference>
<dbReference type="Proteomes" id="UP000552644">
    <property type="component" value="Unassembled WGS sequence"/>
</dbReference>
<accession>A0A7W7QIQ8</accession>
<gene>
    <name evidence="9" type="ORF">FHS44_001369</name>
</gene>
<evidence type="ECO:0000313" key="10">
    <source>
        <dbReference type="Proteomes" id="UP000552644"/>
    </source>
</evidence>
<sequence length="320" mass="33936">MTKAAPRARRTRRRLRAVLVRLATSLLVIWGAATVSFAALQLTPGSVADALVGTSIVSPQVKAQIIADYGLDRPVLTQYLSYLGMVVRGDLGHSYQLNESVGTAIWAQLGASLQLTAAGMGLALVLATVLALLTAKRSRWIRGVSSGAELVGTSVPIFWVGILLLTVFSFQLGWFPAAGGDGLGGLILPAISMALPVTALLAQVMREGLERALDEPFVLTARARGMSDAAVRLRHALRHALLPVITLAGWLFGLLLGAMVVIEQVFSRQGLGTLMLGAVTGKDLPVVMGVVLLTASVYVVINTLLDLLYLVIDPRLREAT</sequence>
<dbReference type="AlphaFoldDB" id="A0A7W7QIQ8"/>
<evidence type="ECO:0000256" key="1">
    <source>
        <dbReference type="ARBA" id="ARBA00004651"/>
    </source>
</evidence>
<dbReference type="CDD" id="cd06261">
    <property type="entry name" value="TM_PBP2"/>
    <property type="match status" value="1"/>
</dbReference>
<dbReference type="InterPro" id="IPR035906">
    <property type="entry name" value="MetI-like_sf"/>
</dbReference>
<dbReference type="SUPFAM" id="SSF161098">
    <property type="entry name" value="MetI-like"/>
    <property type="match status" value="1"/>
</dbReference>
<dbReference type="Pfam" id="PF00528">
    <property type="entry name" value="BPD_transp_1"/>
    <property type="match status" value="1"/>
</dbReference>
<dbReference type="PANTHER" id="PTHR43163:SF6">
    <property type="entry name" value="DIPEPTIDE TRANSPORT SYSTEM PERMEASE PROTEIN DPPB-RELATED"/>
    <property type="match status" value="1"/>
</dbReference>
<feature type="transmembrane region" description="Helical" evidence="7">
    <location>
        <begin position="115"/>
        <end position="135"/>
    </location>
</feature>
<evidence type="ECO:0000256" key="4">
    <source>
        <dbReference type="ARBA" id="ARBA00022692"/>
    </source>
</evidence>
<dbReference type="InterPro" id="IPR000515">
    <property type="entry name" value="MetI-like"/>
</dbReference>
<keyword evidence="10" id="KW-1185">Reference proteome</keyword>
<dbReference type="GO" id="GO:0071916">
    <property type="term" value="F:dipeptide transmembrane transporter activity"/>
    <property type="evidence" value="ECO:0007669"/>
    <property type="project" value="TreeGrafter"/>
</dbReference>
<evidence type="ECO:0000256" key="3">
    <source>
        <dbReference type="ARBA" id="ARBA00022475"/>
    </source>
</evidence>
<comment type="caution">
    <text evidence="9">The sequence shown here is derived from an EMBL/GenBank/DDBJ whole genome shotgun (WGS) entry which is preliminary data.</text>
</comment>
<dbReference type="PROSITE" id="PS50928">
    <property type="entry name" value="ABC_TM1"/>
    <property type="match status" value="1"/>
</dbReference>
<evidence type="ECO:0000256" key="2">
    <source>
        <dbReference type="ARBA" id="ARBA00022448"/>
    </source>
</evidence>
<feature type="transmembrane region" description="Helical" evidence="7">
    <location>
        <begin position="182"/>
        <end position="202"/>
    </location>
</feature>
<dbReference type="GO" id="GO:0005886">
    <property type="term" value="C:plasma membrane"/>
    <property type="evidence" value="ECO:0007669"/>
    <property type="project" value="UniProtKB-SubCell"/>
</dbReference>
<evidence type="ECO:0000259" key="8">
    <source>
        <dbReference type="PROSITE" id="PS50928"/>
    </source>
</evidence>
<keyword evidence="3" id="KW-1003">Cell membrane</keyword>
<feature type="transmembrane region" description="Helical" evidence="7">
    <location>
        <begin position="286"/>
        <end position="312"/>
    </location>
</feature>
<feature type="transmembrane region" description="Helical" evidence="7">
    <location>
        <begin position="147"/>
        <end position="170"/>
    </location>
</feature>
<evidence type="ECO:0000256" key="6">
    <source>
        <dbReference type="ARBA" id="ARBA00023136"/>
    </source>
</evidence>
<protein>
    <submittedName>
        <fullName evidence="9">Peptide/nickel transport system permease protein</fullName>
    </submittedName>
</protein>
<evidence type="ECO:0000256" key="5">
    <source>
        <dbReference type="ARBA" id="ARBA00022989"/>
    </source>
</evidence>
<keyword evidence="6 7" id="KW-0472">Membrane</keyword>
<evidence type="ECO:0000256" key="7">
    <source>
        <dbReference type="RuleBase" id="RU363032"/>
    </source>
</evidence>
<keyword evidence="4 7" id="KW-0812">Transmembrane</keyword>
<name>A0A7W7QIQ8_9ACTN</name>
<dbReference type="RefSeq" id="WP_184712973.1">
    <property type="nucleotide sequence ID" value="NZ_JACHJP010000001.1"/>
</dbReference>
<dbReference type="Gene3D" id="1.10.3720.10">
    <property type="entry name" value="MetI-like"/>
    <property type="match status" value="1"/>
</dbReference>
<evidence type="ECO:0000313" key="9">
    <source>
        <dbReference type="EMBL" id="MBB4914297.1"/>
    </source>
</evidence>
<feature type="transmembrane region" description="Helical" evidence="7">
    <location>
        <begin position="240"/>
        <end position="266"/>
    </location>
</feature>
<reference evidence="9 10" key="1">
    <citation type="submission" date="2020-08" db="EMBL/GenBank/DDBJ databases">
        <title>Genomic Encyclopedia of Type Strains, Phase III (KMG-III): the genomes of soil and plant-associated and newly described type strains.</title>
        <authorList>
            <person name="Whitman W."/>
        </authorList>
    </citation>
    <scope>NUCLEOTIDE SEQUENCE [LARGE SCALE GENOMIC DNA]</scope>
    <source>
        <strain evidence="9 10">CECT 8840</strain>
    </source>
</reference>
<keyword evidence="2 7" id="KW-0813">Transport</keyword>
<comment type="similarity">
    <text evidence="7">Belongs to the binding-protein-dependent transport system permease family.</text>
</comment>
<comment type="subcellular location">
    <subcellularLocation>
        <location evidence="1 7">Cell membrane</location>
        <topology evidence="1 7">Multi-pass membrane protein</topology>
    </subcellularLocation>
</comment>
<proteinExistence type="inferred from homology"/>
<dbReference type="PANTHER" id="PTHR43163">
    <property type="entry name" value="DIPEPTIDE TRANSPORT SYSTEM PERMEASE PROTEIN DPPB-RELATED"/>
    <property type="match status" value="1"/>
</dbReference>
<organism evidence="9 10">
    <name type="scientific">Streptosporangium saharense</name>
    <dbReference type="NCBI Taxonomy" id="1706840"/>
    <lineage>
        <taxon>Bacteria</taxon>
        <taxon>Bacillati</taxon>
        <taxon>Actinomycetota</taxon>
        <taxon>Actinomycetes</taxon>
        <taxon>Streptosporangiales</taxon>
        <taxon>Streptosporangiaceae</taxon>
        <taxon>Streptosporangium</taxon>
    </lineage>
</organism>